<evidence type="ECO:0000256" key="11">
    <source>
        <dbReference type="SAM" id="MobiDB-lite"/>
    </source>
</evidence>
<keyword evidence="6 10" id="KW-0472">Membrane</keyword>
<proteinExistence type="inferred from homology"/>
<dbReference type="InterPro" id="IPR017452">
    <property type="entry name" value="GPCR_Rhodpsn_7TM"/>
</dbReference>
<feature type="transmembrane region" description="Helical" evidence="10">
    <location>
        <begin position="32"/>
        <end position="57"/>
    </location>
</feature>
<dbReference type="AlphaFoldDB" id="A0A433SJM6"/>
<dbReference type="OrthoDB" id="6435638at2759"/>
<evidence type="ECO:0000256" key="8">
    <source>
        <dbReference type="ARBA" id="ARBA00023180"/>
    </source>
</evidence>
<keyword evidence="14" id="KW-1185">Reference proteome</keyword>
<dbReference type="GO" id="GO:0042277">
    <property type="term" value="F:peptide binding"/>
    <property type="evidence" value="ECO:0007669"/>
    <property type="project" value="TreeGrafter"/>
</dbReference>
<protein>
    <recommendedName>
        <fullName evidence="12">G-protein coupled receptors family 1 profile domain-containing protein</fullName>
    </recommendedName>
</protein>
<sequence length="205" mass="22852">MESLTTTNTTSANNNNNNNNINDTLDRDEDVALIEVSVSATILCLAIVGNVCVLISLASRRKRLSRMHLMILHLSLADLFVAFFNVLPQLAWDITYRFEGGQVLCVGVKYCQVVAMYASSYVLLATAIDRYVATLRDSAQACSFDEAKVSHVKGLEKVCCIWGQAHKRNVIALAFFEYFITEMRRQIIPHEDFLALKTPAVGKSN</sequence>
<comment type="caution">
    <text evidence="13">The sequence shown here is derived from an EMBL/GenBank/DDBJ whole genome shotgun (WGS) entry which is preliminary data.</text>
</comment>
<name>A0A433SJM6_ELYCH</name>
<feature type="transmembrane region" description="Helical" evidence="10">
    <location>
        <begin position="69"/>
        <end position="87"/>
    </location>
</feature>
<keyword evidence="9 10" id="KW-0807">Transducer</keyword>
<feature type="domain" description="G-protein coupled receptors family 1 profile" evidence="12">
    <location>
        <begin position="49"/>
        <end position="133"/>
    </location>
</feature>
<dbReference type="InterPro" id="IPR001817">
    <property type="entry name" value="Vasoprsn_rcpt"/>
</dbReference>
<keyword evidence="8 10" id="KW-0325">Glycoprotein</keyword>
<comment type="caution">
    <text evidence="10">Lacks conserved residue(s) required for the propagation of feature annotation.</text>
</comment>
<evidence type="ECO:0000256" key="10">
    <source>
        <dbReference type="RuleBase" id="RU046427"/>
    </source>
</evidence>
<gene>
    <name evidence="13" type="ORF">EGW08_022969</name>
</gene>
<dbReference type="PANTHER" id="PTHR24241:SF161">
    <property type="entry name" value="G-PROTEIN COUPLED RECEPTORS FAMILY 1 PROFILE DOMAIN-CONTAINING PROTEIN"/>
    <property type="match status" value="1"/>
</dbReference>
<evidence type="ECO:0000256" key="3">
    <source>
        <dbReference type="ARBA" id="ARBA00022692"/>
    </source>
</evidence>
<evidence type="ECO:0000256" key="1">
    <source>
        <dbReference type="ARBA" id="ARBA00004651"/>
    </source>
</evidence>
<dbReference type="PRINTS" id="PR00896">
    <property type="entry name" value="VASOPRESSINR"/>
</dbReference>
<dbReference type="GO" id="GO:0005000">
    <property type="term" value="F:vasopressin receptor activity"/>
    <property type="evidence" value="ECO:0007669"/>
    <property type="project" value="InterPro"/>
</dbReference>
<dbReference type="PRINTS" id="PR00237">
    <property type="entry name" value="GPCRRHODOPSN"/>
</dbReference>
<evidence type="ECO:0000256" key="2">
    <source>
        <dbReference type="ARBA" id="ARBA00022475"/>
    </source>
</evidence>
<comment type="similarity">
    <text evidence="10">Belongs to the G-protein coupled receptor 1 family. Vasopressin/oxytocin receptor subfamily.</text>
</comment>
<evidence type="ECO:0000256" key="4">
    <source>
        <dbReference type="ARBA" id="ARBA00022989"/>
    </source>
</evidence>
<organism evidence="13 14">
    <name type="scientific">Elysia chlorotica</name>
    <name type="common">Eastern emerald elysia</name>
    <name type="synonym">Sea slug</name>
    <dbReference type="NCBI Taxonomy" id="188477"/>
    <lineage>
        <taxon>Eukaryota</taxon>
        <taxon>Metazoa</taxon>
        <taxon>Spiralia</taxon>
        <taxon>Lophotrochozoa</taxon>
        <taxon>Mollusca</taxon>
        <taxon>Gastropoda</taxon>
        <taxon>Heterobranchia</taxon>
        <taxon>Euthyneura</taxon>
        <taxon>Panpulmonata</taxon>
        <taxon>Sacoglossa</taxon>
        <taxon>Placobranchoidea</taxon>
        <taxon>Plakobranchidae</taxon>
        <taxon>Elysia</taxon>
    </lineage>
</organism>
<accession>A0A433SJM6</accession>
<evidence type="ECO:0000256" key="5">
    <source>
        <dbReference type="ARBA" id="ARBA00023040"/>
    </source>
</evidence>
<comment type="subcellular location">
    <subcellularLocation>
        <location evidence="1 10">Cell membrane</location>
        <topology evidence="1 10">Multi-pass membrane protein</topology>
    </subcellularLocation>
</comment>
<dbReference type="Pfam" id="PF00001">
    <property type="entry name" value="7tm_1"/>
    <property type="match status" value="1"/>
</dbReference>
<keyword evidence="3 10" id="KW-0812">Transmembrane</keyword>
<dbReference type="STRING" id="188477.A0A433SJM6"/>
<reference evidence="13 14" key="1">
    <citation type="submission" date="2019-01" db="EMBL/GenBank/DDBJ databases">
        <title>A draft genome assembly of the solar-powered sea slug Elysia chlorotica.</title>
        <authorList>
            <person name="Cai H."/>
            <person name="Li Q."/>
            <person name="Fang X."/>
            <person name="Li J."/>
            <person name="Curtis N.E."/>
            <person name="Altenburger A."/>
            <person name="Shibata T."/>
            <person name="Feng M."/>
            <person name="Maeda T."/>
            <person name="Schwartz J.A."/>
            <person name="Shigenobu S."/>
            <person name="Lundholm N."/>
            <person name="Nishiyama T."/>
            <person name="Yang H."/>
            <person name="Hasebe M."/>
            <person name="Li S."/>
            <person name="Pierce S.K."/>
            <person name="Wang J."/>
        </authorList>
    </citation>
    <scope>NUCLEOTIDE SEQUENCE [LARGE SCALE GENOMIC DNA]</scope>
    <source>
        <strain evidence="13">EC2010</strain>
        <tissue evidence="13">Whole organism of an adult</tissue>
    </source>
</reference>
<evidence type="ECO:0000313" key="14">
    <source>
        <dbReference type="Proteomes" id="UP000271974"/>
    </source>
</evidence>
<keyword evidence="2" id="KW-1003">Cell membrane</keyword>
<dbReference type="PANTHER" id="PTHR24241">
    <property type="entry name" value="NEUROPEPTIDE RECEPTOR-RELATED G-PROTEIN COUPLED RECEPTOR"/>
    <property type="match status" value="1"/>
</dbReference>
<dbReference type="PROSITE" id="PS50262">
    <property type="entry name" value="G_PROTEIN_RECEP_F1_2"/>
    <property type="match status" value="1"/>
</dbReference>
<keyword evidence="5 10" id="KW-0297">G-protein coupled receptor</keyword>
<evidence type="ECO:0000256" key="9">
    <source>
        <dbReference type="ARBA" id="ARBA00023224"/>
    </source>
</evidence>
<dbReference type="SUPFAM" id="SSF81321">
    <property type="entry name" value="Family A G protein-coupled receptor-like"/>
    <property type="match status" value="1"/>
</dbReference>
<dbReference type="GO" id="GO:0032870">
    <property type="term" value="P:cellular response to hormone stimulus"/>
    <property type="evidence" value="ECO:0007669"/>
    <property type="project" value="TreeGrafter"/>
</dbReference>
<keyword evidence="4 10" id="KW-1133">Transmembrane helix</keyword>
<feature type="transmembrane region" description="Helical" evidence="10">
    <location>
        <begin position="107"/>
        <end position="128"/>
    </location>
</feature>
<evidence type="ECO:0000313" key="13">
    <source>
        <dbReference type="EMBL" id="RUS69269.1"/>
    </source>
</evidence>
<dbReference type="EMBL" id="RQTK01001752">
    <property type="protein sequence ID" value="RUS69269.1"/>
    <property type="molecule type" value="Genomic_DNA"/>
</dbReference>
<dbReference type="Gene3D" id="1.20.1070.10">
    <property type="entry name" value="Rhodopsin 7-helix transmembrane proteins"/>
    <property type="match status" value="1"/>
</dbReference>
<feature type="region of interest" description="Disordered" evidence="11">
    <location>
        <begin position="1"/>
        <end position="22"/>
    </location>
</feature>
<evidence type="ECO:0000259" key="12">
    <source>
        <dbReference type="PROSITE" id="PS50262"/>
    </source>
</evidence>
<evidence type="ECO:0000256" key="6">
    <source>
        <dbReference type="ARBA" id="ARBA00023136"/>
    </source>
</evidence>
<dbReference type="GO" id="GO:0005886">
    <property type="term" value="C:plasma membrane"/>
    <property type="evidence" value="ECO:0007669"/>
    <property type="project" value="UniProtKB-SubCell"/>
</dbReference>
<evidence type="ECO:0000256" key="7">
    <source>
        <dbReference type="ARBA" id="ARBA00023170"/>
    </source>
</evidence>
<dbReference type="InterPro" id="IPR000276">
    <property type="entry name" value="GPCR_Rhodpsn"/>
</dbReference>
<keyword evidence="7 10" id="KW-0675">Receptor</keyword>
<dbReference type="Proteomes" id="UP000271974">
    <property type="component" value="Unassembled WGS sequence"/>
</dbReference>